<reference evidence="4" key="1">
    <citation type="journal article" date="2020" name="MBio">
        <title>Horizontal gene transfer to a defensive symbiont with a reduced genome amongst a multipartite beetle microbiome.</title>
        <authorList>
            <person name="Waterworth S.C."/>
            <person name="Florez L.V."/>
            <person name="Rees E.R."/>
            <person name="Hertweck C."/>
            <person name="Kaltenpoth M."/>
            <person name="Kwan J.C."/>
        </authorList>
    </citation>
    <scope>NUCLEOTIDE SEQUENCE [LARGE SCALE GENOMIC DNA]</scope>
</reference>
<accession>A0A7V8JM33</accession>
<feature type="compositionally biased region" description="Basic residues" evidence="1">
    <location>
        <begin position="206"/>
        <end position="219"/>
    </location>
</feature>
<feature type="compositionally biased region" description="Low complexity" evidence="1">
    <location>
        <begin position="195"/>
        <end position="205"/>
    </location>
</feature>
<evidence type="ECO:0000313" key="4">
    <source>
        <dbReference type="Proteomes" id="UP000487117"/>
    </source>
</evidence>
<gene>
    <name evidence="3" type="ORF">GAK31_01441</name>
</gene>
<feature type="transmembrane region" description="Helical" evidence="2">
    <location>
        <begin position="51"/>
        <end position="70"/>
    </location>
</feature>
<evidence type="ECO:0000313" key="3">
    <source>
        <dbReference type="EMBL" id="KAF1015957.1"/>
    </source>
</evidence>
<keyword evidence="2" id="KW-0812">Transmembrane</keyword>
<keyword evidence="2" id="KW-1133">Transmembrane helix</keyword>
<feature type="transmembrane region" description="Helical" evidence="2">
    <location>
        <begin position="121"/>
        <end position="140"/>
    </location>
</feature>
<name>A0A7V8JM33_STEMA</name>
<organism evidence="3 4">
    <name type="scientific">Stenotrophomonas maltophilia</name>
    <name type="common">Pseudomonas maltophilia</name>
    <name type="synonym">Xanthomonas maltophilia</name>
    <dbReference type="NCBI Taxonomy" id="40324"/>
    <lineage>
        <taxon>Bacteria</taxon>
        <taxon>Pseudomonadati</taxon>
        <taxon>Pseudomonadota</taxon>
        <taxon>Gammaproteobacteria</taxon>
        <taxon>Lysobacterales</taxon>
        <taxon>Lysobacteraceae</taxon>
        <taxon>Stenotrophomonas</taxon>
        <taxon>Stenotrophomonas maltophilia group</taxon>
    </lineage>
</organism>
<feature type="region of interest" description="Disordered" evidence="1">
    <location>
        <begin position="190"/>
        <end position="219"/>
    </location>
</feature>
<evidence type="ECO:0000256" key="1">
    <source>
        <dbReference type="SAM" id="MobiDB-lite"/>
    </source>
</evidence>
<evidence type="ECO:0000256" key="2">
    <source>
        <dbReference type="SAM" id="Phobius"/>
    </source>
</evidence>
<feature type="transmembrane region" description="Helical" evidence="2">
    <location>
        <begin position="91"/>
        <end position="109"/>
    </location>
</feature>
<dbReference type="AlphaFoldDB" id="A0A7V8JM33"/>
<protein>
    <recommendedName>
        <fullName evidence="5">DUF998 domain-containing protein</fullName>
    </recommendedName>
</protein>
<sequence length="219" mass="22057">MSLPSRLPRLIGASAALLFVLAVAGFGAGLEGYSQVRHPVALLGAQGVPHALAFNLLGLVVPGLLALVVAELLRRQLPAGAGWAARVGSQVLLLAALAFALMGLLPLDIDDLDGPASQLHASAWMVWALGFIAGGVMLGVERLRAPGGRALGILALACAGAAAPGLRLLGAVAGGGPAAGAAPLRARRLPRPGRVRAAGSTSPGTRRGRRCPGSRRWPG</sequence>
<evidence type="ECO:0008006" key="5">
    <source>
        <dbReference type="Google" id="ProtNLM"/>
    </source>
</evidence>
<comment type="caution">
    <text evidence="3">The sequence shown here is derived from an EMBL/GenBank/DDBJ whole genome shotgun (WGS) entry which is preliminary data.</text>
</comment>
<dbReference type="Pfam" id="PF06197">
    <property type="entry name" value="DUF998"/>
    <property type="match status" value="1"/>
</dbReference>
<proteinExistence type="predicted"/>
<dbReference type="InterPro" id="IPR009339">
    <property type="entry name" value="DUF998"/>
</dbReference>
<keyword evidence="2" id="KW-0472">Membrane</keyword>
<dbReference type="Proteomes" id="UP000487117">
    <property type="component" value="Unassembled WGS sequence"/>
</dbReference>
<dbReference type="EMBL" id="WNDS01000002">
    <property type="protein sequence ID" value="KAF1015957.1"/>
    <property type="molecule type" value="Genomic_DNA"/>
</dbReference>